<dbReference type="Ensembl" id="ENSPTET00000003641.1">
    <property type="protein sequence ID" value="ENSPTEP00000002347.1"/>
    <property type="gene ID" value="ENSPTEG00000002767.1"/>
</dbReference>
<accession>A0A8C9GFJ5</accession>
<keyword evidence="1" id="KW-0812">Transmembrane</keyword>
<dbReference type="Proteomes" id="UP000694416">
    <property type="component" value="Unplaced"/>
</dbReference>
<dbReference type="PANTHER" id="PTHR12138">
    <property type="entry name" value="PRIMATE-EXPANDED PROTEIN FAMILY"/>
    <property type="match status" value="1"/>
</dbReference>
<keyword evidence="1" id="KW-0472">Membrane</keyword>
<reference evidence="2" key="2">
    <citation type="submission" date="2025-09" db="UniProtKB">
        <authorList>
            <consortium name="Ensembl"/>
        </authorList>
    </citation>
    <scope>IDENTIFICATION</scope>
</reference>
<proteinExistence type="predicted"/>
<evidence type="ECO:0000313" key="3">
    <source>
        <dbReference type="Proteomes" id="UP000694416"/>
    </source>
</evidence>
<protein>
    <submittedName>
        <fullName evidence="2">Uncharacterized protein</fullName>
    </submittedName>
</protein>
<dbReference type="PANTHER" id="PTHR12138:SF152">
    <property type="entry name" value="C2H2-TYPE DOMAIN-CONTAINING PROTEIN"/>
    <property type="match status" value="1"/>
</dbReference>
<name>A0A8C9GFJ5_9PRIM</name>
<keyword evidence="1" id="KW-1133">Transmembrane helix</keyword>
<keyword evidence="3" id="KW-1185">Reference proteome</keyword>
<evidence type="ECO:0000313" key="2">
    <source>
        <dbReference type="Ensembl" id="ENSPTEP00000002347.1"/>
    </source>
</evidence>
<organism evidence="2 3">
    <name type="scientific">Piliocolobus tephrosceles</name>
    <name type="common">Ugandan red Colobus</name>
    <dbReference type="NCBI Taxonomy" id="591936"/>
    <lineage>
        <taxon>Eukaryota</taxon>
        <taxon>Metazoa</taxon>
        <taxon>Chordata</taxon>
        <taxon>Craniata</taxon>
        <taxon>Vertebrata</taxon>
        <taxon>Euteleostomi</taxon>
        <taxon>Mammalia</taxon>
        <taxon>Eutheria</taxon>
        <taxon>Euarchontoglires</taxon>
        <taxon>Primates</taxon>
        <taxon>Haplorrhini</taxon>
        <taxon>Catarrhini</taxon>
        <taxon>Cercopithecidae</taxon>
        <taxon>Colobinae</taxon>
        <taxon>Piliocolobus</taxon>
    </lineage>
</organism>
<evidence type="ECO:0000256" key="1">
    <source>
        <dbReference type="SAM" id="Phobius"/>
    </source>
</evidence>
<feature type="transmembrane region" description="Helical" evidence="1">
    <location>
        <begin position="48"/>
        <end position="66"/>
    </location>
</feature>
<reference evidence="2" key="1">
    <citation type="submission" date="2025-08" db="UniProtKB">
        <authorList>
            <consortium name="Ensembl"/>
        </authorList>
    </citation>
    <scope>IDENTIFICATION</scope>
</reference>
<dbReference type="AlphaFoldDB" id="A0A8C9GFJ5"/>
<sequence length="134" mass="14727">MKRYQDKGTLLGKRTSCVCVHTCVWNSTETISEYVQGQNRGSGRGGDLTFHFTFFCSMLLFFFLFLRQSHALLPRLECSGVILAYCNLRLPGSSDSHTSASQVAGITGCWGCDFNPSCTCITSIAESGTRATIF</sequence>